<reference evidence="12" key="2">
    <citation type="submission" date="2020-09" db="EMBL/GenBank/DDBJ databases">
        <authorList>
            <person name="Sun Q."/>
            <person name="Ohkuma M."/>
        </authorList>
    </citation>
    <scope>NUCLEOTIDE SEQUENCE</scope>
    <source>
        <strain evidence="12">JCM 11219</strain>
    </source>
</reference>
<dbReference type="PRINTS" id="PR01099">
    <property type="entry name" value="HYETHTZKNASE"/>
</dbReference>
<evidence type="ECO:0000256" key="2">
    <source>
        <dbReference type="ARBA" id="ARBA00001946"/>
    </source>
</evidence>
<sequence length="268" mass="28896">MLLKHAMTNYWDDLQTIRKRRPLIHHLMNYVVMNDAANVTLAVGASPIMAHAREEVEELAAKADALYINIGTLDDRWVESFLLAGKAASKNNVPVLLDPVGAGATGFRTETVLRILNETEVSVLKGNGGEMMALAGVAGMIKGVDALGEANLDVAEKLAREYGVTAVITGPRDYVSDGRRSAIVSNGTPMLQYITGSGCMVGSVIASFMAVNRDFLVTSVEGLVTFEVAAEKAERRSYGPASLKVNLIDELYNMKPGDYELAKVEFKG</sequence>
<evidence type="ECO:0000256" key="11">
    <source>
        <dbReference type="HAMAP-Rule" id="MF_00228"/>
    </source>
</evidence>
<dbReference type="EMBL" id="BMNM01000002">
    <property type="protein sequence ID" value="GGI73406.1"/>
    <property type="molecule type" value="Genomic_DNA"/>
</dbReference>
<feature type="binding site" evidence="11">
    <location>
        <position position="169"/>
    </location>
    <ligand>
        <name>ATP</name>
        <dbReference type="ChEBI" id="CHEBI:30616"/>
    </ligand>
</feature>
<dbReference type="GO" id="GO:0000287">
    <property type="term" value="F:magnesium ion binding"/>
    <property type="evidence" value="ECO:0007669"/>
    <property type="project" value="UniProtKB-UniRule"/>
</dbReference>
<evidence type="ECO:0000256" key="1">
    <source>
        <dbReference type="ARBA" id="ARBA00001771"/>
    </source>
</evidence>
<feature type="binding site" evidence="11">
    <location>
        <position position="49"/>
    </location>
    <ligand>
        <name>substrate</name>
    </ligand>
</feature>
<comment type="similarity">
    <text evidence="11">Belongs to the Thz kinase family.</text>
</comment>
<dbReference type="GO" id="GO:0004417">
    <property type="term" value="F:hydroxyethylthiazole kinase activity"/>
    <property type="evidence" value="ECO:0007669"/>
    <property type="project" value="UniProtKB-UniRule"/>
</dbReference>
<dbReference type="GO" id="GO:0009229">
    <property type="term" value="P:thiamine diphosphate biosynthetic process"/>
    <property type="evidence" value="ECO:0007669"/>
    <property type="project" value="UniProtKB-UniRule"/>
</dbReference>
<gene>
    <name evidence="11" type="primary">thiM</name>
    <name evidence="12" type="ORF">GCM10007112_07840</name>
</gene>
<keyword evidence="5 11" id="KW-0479">Metal-binding</keyword>
<dbReference type="PIRSF" id="PIRSF000513">
    <property type="entry name" value="Thz_kinase"/>
    <property type="match status" value="1"/>
</dbReference>
<proteinExistence type="inferred from homology"/>
<keyword evidence="7 11" id="KW-0418">Kinase</keyword>
<evidence type="ECO:0000256" key="7">
    <source>
        <dbReference type="ARBA" id="ARBA00022777"/>
    </source>
</evidence>
<keyword evidence="4 11" id="KW-0808">Transferase</keyword>
<dbReference type="InterPro" id="IPR000417">
    <property type="entry name" value="Hyethyz_kinase"/>
</dbReference>
<organism evidence="12 13">
    <name type="scientific">Vulcanisaeta souniana JCM 11219</name>
    <dbReference type="NCBI Taxonomy" id="1293586"/>
    <lineage>
        <taxon>Archaea</taxon>
        <taxon>Thermoproteota</taxon>
        <taxon>Thermoprotei</taxon>
        <taxon>Thermoproteales</taxon>
        <taxon>Thermoproteaceae</taxon>
        <taxon>Vulcanisaeta</taxon>
    </lineage>
</organism>
<reference evidence="12" key="1">
    <citation type="journal article" date="2014" name="Int. J. Syst. Evol. Microbiol.">
        <title>Complete genome sequence of Corynebacterium casei LMG S-19264T (=DSM 44701T), isolated from a smear-ripened cheese.</title>
        <authorList>
            <consortium name="US DOE Joint Genome Institute (JGI-PGF)"/>
            <person name="Walter F."/>
            <person name="Albersmeier A."/>
            <person name="Kalinowski J."/>
            <person name="Ruckert C."/>
        </authorList>
    </citation>
    <scope>NUCLEOTIDE SEQUENCE</scope>
    <source>
        <strain evidence="12">JCM 11219</strain>
    </source>
</reference>
<dbReference type="GO" id="GO:0005524">
    <property type="term" value="F:ATP binding"/>
    <property type="evidence" value="ECO:0007669"/>
    <property type="project" value="UniProtKB-UniRule"/>
</dbReference>
<dbReference type="SUPFAM" id="SSF53613">
    <property type="entry name" value="Ribokinase-like"/>
    <property type="match status" value="1"/>
</dbReference>
<dbReference type="Pfam" id="PF02110">
    <property type="entry name" value="HK"/>
    <property type="match status" value="1"/>
</dbReference>
<dbReference type="AlphaFoldDB" id="A0A830E880"/>
<dbReference type="UniPathway" id="UPA00060">
    <property type="reaction ID" value="UER00139"/>
</dbReference>
<keyword evidence="10 11" id="KW-0784">Thiamine biosynthesis</keyword>
<keyword evidence="6 11" id="KW-0547">Nucleotide-binding</keyword>
<comment type="pathway">
    <text evidence="3 11">Cofactor biosynthesis; thiamine diphosphate biosynthesis; 4-methyl-5-(2-phosphoethyl)-thiazole from 5-(2-hydroxyethyl)-4-methylthiazole: step 1/1.</text>
</comment>
<comment type="catalytic activity">
    <reaction evidence="1 11">
        <text>5-(2-hydroxyethyl)-4-methylthiazole + ATP = 4-methyl-5-(2-phosphooxyethyl)-thiazole + ADP + H(+)</text>
        <dbReference type="Rhea" id="RHEA:24212"/>
        <dbReference type="ChEBI" id="CHEBI:15378"/>
        <dbReference type="ChEBI" id="CHEBI:17957"/>
        <dbReference type="ChEBI" id="CHEBI:30616"/>
        <dbReference type="ChEBI" id="CHEBI:58296"/>
        <dbReference type="ChEBI" id="CHEBI:456216"/>
        <dbReference type="EC" id="2.7.1.50"/>
    </reaction>
</comment>
<evidence type="ECO:0000256" key="6">
    <source>
        <dbReference type="ARBA" id="ARBA00022741"/>
    </source>
</evidence>
<keyword evidence="8 11" id="KW-0067">ATP-binding</keyword>
<dbReference type="Proteomes" id="UP000657075">
    <property type="component" value="Unassembled WGS sequence"/>
</dbReference>
<accession>A0A830E880</accession>
<comment type="caution">
    <text evidence="12">The sequence shown here is derived from an EMBL/GenBank/DDBJ whole genome shotgun (WGS) entry which is preliminary data.</text>
</comment>
<name>A0A830E880_9CREN</name>
<dbReference type="EC" id="2.7.1.50" evidence="11"/>
<dbReference type="GO" id="GO:0009228">
    <property type="term" value="P:thiamine biosynthetic process"/>
    <property type="evidence" value="ECO:0007669"/>
    <property type="project" value="UniProtKB-KW"/>
</dbReference>
<dbReference type="NCBIfam" id="TIGR00694">
    <property type="entry name" value="thiM"/>
    <property type="match status" value="1"/>
</dbReference>
<evidence type="ECO:0000256" key="3">
    <source>
        <dbReference type="ARBA" id="ARBA00004868"/>
    </source>
</evidence>
<comment type="cofactor">
    <cofactor evidence="2 11">
        <name>Mg(2+)</name>
        <dbReference type="ChEBI" id="CHEBI:18420"/>
    </cofactor>
</comment>
<dbReference type="InterPro" id="IPR029056">
    <property type="entry name" value="Ribokinase-like"/>
</dbReference>
<evidence type="ECO:0000256" key="8">
    <source>
        <dbReference type="ARBA" id="ARBA00022840"/>
    </source>
</evidence>
<evidence type="ECO:0000256" key="9">
    <source>
        <dbReference type="ARBA" id="ARBA00022842"/>
    </source>
</evidence>
<feature type="binding site" evidence="11">
    <location>
        <position position="125"/>
    </location>
    <ligand>
        <name>ATP</name>
        <dbReference type="ChEBI" id="CHEBI:30616"/>
    </ligand>
</feature>
<evidence type="ECO:0000313" key="13">
    <source>
        <dbReference type="Proteomes" id="UP000657075"/>
    </source>
</evidence>
<feature type="binding site" evidence="11">
    <location>
        <position position="196"/>
    </location>
    <ligand>
        <name>substrate</name>
    </ligand>
</feature>
<evidence type="ECO:0000313" key="12">
    <source>
        <dbReference type="EMBL" id="GGI73406.1"/>
    </source>
</evidence>
<evidence type="ECO:0000256" key="4">
    <source>
        <dbReference type="ARBA" id="ARBA00022679"/>
    </source>
</evidence>
<dbReference type="CDD" id="cd01170">
    <property type="entry name" value="THZ_kinase"/>
    <property type="match status" value="1"/>
</dbReference>
<protein>
    <recommendedName>
        <fullName evidence="11">Hydroxyethylthiazole kinase</fullName>
        <ecNumber evidence="11">2.7.1.50</ecNumber>
    </recommendedName>
    <alternativeName>
        <fullName evidence="11">4-methyl-5-beta-hydroxyethylthiazole kinase</fullName>
        <shortName evidence="11">TH kinase</shortName>
        <shortName evidence="11">Thz kinase</shortName>
    </alternativeName>
</protein>
<dbReference type="HAMAP" id="MF_00228">
    <property type="entry name" value="Thz_kinase"/>
    <property type="match status" value="1"/>
</dbReference>
<evidence type="ECO:0000256" key="10">
    <source>
        <dbReference type="ARBA" id="ARBA00022977"/>
    </source>
</evidence>
<dbReference type="NCBIfam" id="NF006830">
    <property type="entry name" value="PRK09355.1"/>
    <property type="match status" value="1"/>
</dbReference>
<keyword evidence="9 11" id="KW-0460">Magnesium</keyword>
<dbReference type="Gene3D" id="3.40.1190.20">
    <property type="match status" value="1"/>
</dbReference>
<comment type="function">
    <text evidence="11">Catalyzes the phosphorylation of the hydroxyl group of 4-methyl-5-beta-hydroxyethylthiazole (THZ).</text>
</comment>
<evidence type="ECO:0000256" key="5">
    <source>
        <dbReference type="ARBA" id="ARBA00022723"/>
    </source>
</evidence>